<feature type="coiled-coil region" evidence="1">
    <location>
        <begin position="256"/>
        <end position="287"/>
    </location>
</feature>
<keyword evidence="3" id="KW-1185">Reference proteome</keyword>
<gene>
    <name evidence="2" type="ORF">M407DRAFT_34104</name>
</gene>
<evidence type="ECO:0000256" key="1">
    <source>
        <dbReference type="SAM" id="Coils"/>
    </source>
</evidence>
<dbReference type="OrthoDB" id="3234247at2759"/>
<evidence type="ECO:0000313" key="2">
    <source>
        <dbReference type="EMBL" id="KIO16249.1"/>
    </source>
</evidence>
<name>A0A0C3Q1V0_9AGAM</name>
<keyword evidence="1" id="KW-0175">Coiled coil</keyword>
<dbReference type="HOGENOM" id="CLU_918867_0_0_1"/>
<accession>A0A0C3Q1V0</accession>
<reference evidence="2 3" key="1">
    <citation type="submission" date="2014-04" db="EMBL/GenBank/DDBJ databases">
        <authorList>
            <consortium name="DOE Joint Genome Institute"/>
            <person name="Kuo A."/>
            <person name="Girlanda M."/>
            <person name="Perotto S."/>
            <person name="Kohler A."/>
            <person name="Nagy L.G."/>
            <person name="Floudas D."/>
            <person name="Copeland A."/>
            <person name="Barry K.W."/>
            <person name="Cichocki N."/>
            <person name="Veneault-Fourrey C."/>
            <person name="LaButti K."/>
            <person name="Lindquist E.A."/>
            <person name="Lipzen A."/>
            <person name="Lundell T."/>
            <person name="Morin E."/>
            <person name="Murat C."/>
            <person name="Sun H."/>
            <person name="Tunlid A."/>
            <person name="Henrissat B."/>
            <person name="Grigoriev I.V."/>
            <person name="Hibbett D.S."/>
            <person name="Martin F."/>
            <person name="Nordberg H.P."/>
            <person name="Cantor M.N."/>
            <person name="Hua S.X."/>
        </authorList>
    </citation>
    <scope>NUCLEOTIDE SEQUENCE [LARGE SCALE GENOMIC DNA]</scope>
    <source>
        <strain evidence="2 3">MUT 4182</strain>
    </source>
</reference>
<proteinExistence type="predicted"/>
<dbReference type="Proteomes" id="UP000054248">
    <property type="component" value="Unassembled WGS sequence"/>
</dbReference>
<organism evidence="2 3">
    <name type="scientific">Tulasnella calospora MUT 4182</name>
    <dbReference type="NCBI Taxonomy" id="1051891"/>
    <lineage>
        <taxon>Eukaryota</taxon>
        <taxon>Fungi</taxon>
        <taxon>Dikarya</taxon>
        <taxon>Basidiomycota</taxon>
        <taxon>Agaricomycotina</taxon>
        <taxon>Agaricomycetes</taxon>
        <taxon>Cantharellales</taxon>
        <taxon>Tulasnellaceae</taxon>
        <taxon>Tulasnella</taxon>
    </lineage>
</organism>
<sequence length="303" mass="34520">MSPNEDCSPPPLAAIVEVSSEHLRRSLELGENLLELSRTFGFADYRREYDLVTLESRIRPYNKNVSNSLYATYQTLSEVRPHMRYPLSFVAADLGGTLARICDLTSQVQRFHNDPEAIRDPWALVALKGQVTRVFSRVIPSDLTRLEGFLTLSSEHCEILEHMGATVVPILPTLLEPLGLVRPRFVIAAWTWERNPAIQESIRLHESIEALFKEVKAHCKVLSGAERTFRDYLESQDLFRTYGYLSQNPLNNTFPVDKLLDKITDLIANLEKLVDTAAEERRRILNSLELPYVTDHLQTSADV</sequence>
<protein>
    <submittedName>
        <fullName evidence="2">Uncharacterized protein</fullName>
    </submittedName>
</protein>
<reference evidence="3" key="2">
    <citation type="submission" date="2015-01" db="EMBL/GenBank/DDBJ databases">
        <title>Evolutionary Origins and Diversification of the Mycorrhizal Mutualists.</title>
        <authorList>
            <consortium name="DOE Joint Genome Institute"/>
            <consortium name="Mycorrhizal Genomics Consortium"/>
            <person name="Kohler A."/>
            <person name="Kuo A."/>
            <person name="Nagy L.G."/>
            <person name="Floudas D."/>
            <person name="Copeland A."/>
            <person name="Barry K.W."/>
            <person name="Cichocki N."/>
            <person name="Veneault-Fourrey C."/>
            <person name="LaButti K."/>
            <person name="Lindquist E.A."/>
            <person name="Lipzen A."/>
            <person name="Lundell T."/>
            <person name="Morin E."/>
            <person name="Murat C."/>
            <person name="Riley R."/>
            <person name="Ohm R."/>
            <person name="Sun H."/>
            <person name="Tunlid A."/>
            <person name="Henrissat B."/>
            <person name="Grigoriev I.V."/>
            <person name="Hibbett D.S."/>
            <person name="Martin F."/>
        </authorList>
    </citation>
    <scope>NUCLEOTIDE SEQUENCE [LARGE SCALE GENOMIC DNA]</scope>
    <source>
        <strain evidence="3">MUT 4182</strain>
    </source>
</reference>
<dbReference type="EMBL" id="KN823621">
    <property type="protein sequence ID" value="KIO16249.1"/>
    <property type="molecule type" value="Genomic_DNA"/>
</dbReference>
<evidence type="ECO:0000313" key="3">
    <source>
        <dbReference type="Proteomes" id="UP000054248"/>
    </source>
</evidence>
<dbReference type="AlphaFoldDB" id="A0A0C3Q1V0"/>